<feature type="non-terminal residue" evidence="1">
    <location>
        <position position="455"/>
    </location>
</feature>
<proteinExistence type="predicted"/>
<dbReference type="Proteomes" id="UP000663879">
    <property type="component" value="Unassembled WGS sequence"/>
</dbReference>
<sequence>FFDILEKLPLFPDPRKVLYFKDLNCISDYVYHSLVSDFNLPLPTLYRIKQIRQALNSNFKLTDHIPFSKFVDIGAKIIFHLNHFLKNLQNLDDFNGPLKVKFSADGTNIGRNLNLINFTFTILNESDKAKTSSGNYTIGISQLDEEYNDLKEPLNYLNDQIKNLKEINFNNKTYKIEYFFCSDWKFTAASLGLYAASSNHPCIWCNAKKGDFWDIDRNFSIVDFSLNARNDVEHKSIVNNKKGKENLGYKNLNLLDFEYNRCIIDTLHLFLRISDKLLDLFVKEICLEDDVENKIDLSKHKCLSKFFSLLNTECKVKVEPFLYVSGDKVCRDFTGPEKLKIFNKLEISKEFKEIRNNELINKLWKDFLSIYNDLRENTLTPQLTEMKTKQLMRLFLSIYIKSHITPYIHAFCSHLHQFQRLYGDINLFSLQGLEKLNDQTTTQYFKASNKKVKTI</sequence>
<dbReference type="PANTHER" id="PTHR31424">
    <property type="entry name" value="PROTEIN CBG23806"/>
    <property type="match status" value="1"/>
</dbReference>
<accession>A0A814P4H3</accession>
<dbReference type="AlphaFoldDB" id="A0A814P4H3"/>
<dbReference type="OrthoDB" id="5982080at2759"/>
<reference evidence="1" key="1">
    <citation type="submission" date="2021-02" db="EMBL/GenBank/DDBJ databases">
        <authorList>
            <person name="Nowell W R."/>
        </authorList>
    </citation>
    <scope>NUCLEOTIDE SEQUENCE</scope>
    <source>
        <strain evidence="1">Ploen Becks lab</strain>
    </source>
</reference>
<evidence type="ECO:0000313" key="1">
    <source>
        <dbReference type="EMBL" id="CAF1102397.1"/>
    </source>
</evidence>
<evidence type="ECO:0000313" key="2">
    <source>
        <dbReference type="Proteomes" id="UP000663879"/>
    </source>
</evidence>
<keyword evidence="2" id="KW-1185">Reference proteome</keyword>
<organism evidence="1 2">
    <name type="scientific">Brachionus calyciflorus</name>
    <dbReference type="NCBI Taxonomy" id="104777"/>
    <lineage>
        <taxon>Eukaryota</taxon>
        <taxon>Metazoa</taxon>
        <taxon>Spiralia</taxon>
        <taxon>Gnathifera</taxon>
        <taxon>Rotifera</taxon>
        <taxon>Eurotatoria</taxon>
        <taxon>Monogononta</taxon>
        <taxon>Pseudotrocha</taxon>
        <taxon>Ploima</taxon>
        <taxon>Brachionidae</taxon>
        <taxon>Brachionus</taxon>
    </lineage>
</organism>
<name>A0A814P4H3_9BILA</name>
<gene>
    <name evidence="1" type="ORF">OXX778_LOCUS21219</name>
</gene>
<comment type="caution">
    <text evidence="1">The sequence shown here is derived from an EMBL/GenBank/DDBJ whole genome shotgun (WGS) entry which is preliminary data.</text>
</comment>
<dbReference type="EMBL" id="CAJNOC010007633">
    <property type="protein sequence ID" value="CAF1102397.1"/>
    <property type="molecule type" value="Genomic_DNA"/>
</dbReference>
<protein>
    <submittedName>
        <fullName evidence="1">Uncharacterized protein</fullName>
    </submittedName>
</protein>
<dbReference type="PANTHER" id="PTHR31424:SF5">
    <property type="entry name" value="APPLE DOMAIN-CONTAINING PROTEIN"/>
    <property type="match status" value="1"/>
</dbReference>